<name>A0A2M6W1C9_9BACT</name>
<evidence type="ECO:0000259" key="1">
    <source>
        <dbReference type="Pfam" id="PF01592"/>
    </source>
</evidence>
<dbReference type="Proteomes" id="UP000229362">
    <property type="component" value="Unassembled WGS sequence"/>
</dbReference>
<dbReference type="AlphaFoldDB" id="A0A2M6W1C9"/>
<protein>
    <submittedName>
        <fullName evidence="2">Iron-sulfur cluster assembly scaffold protein</fullName>
    </submittedName>
</protein>
<organism evidence="2 3">
    <name type="scientific">Candidatus Magasanikbacteria bacterium CG10_big_fil_rev_8_21_14_0_10_43_6</name>
    <dbReference type="NCBI Taxonomy" id="1974650"/>
    <lineage>
        <taxon>Bacteria</taxon>
        <taxon>Candidatus Magasanikiibacteriota</taxon>
    </lineage>
</organism>
<dbReference type="GO" id="GO:0016226">
    <property type="term" value="P:iron-sulfur cluster assembly"/>
    <property type="evidence" value="ECO:0007669"/>
    <property type="project" value="InterPro"/>
</dbReference>
<sequence length="225" mass="24758">MAIHTEQSAGAKIKDKQGGSWLYTDVVKDHFFNPRNILKHGEEETYSADGMGRVGSPACGDEMVLWLKIDKDEERITECKWQTFGCGSAIASTSMLSVMVSENGGMKIADALKIKPQDIMERLGGLPNRKIHCSVLGDKALHAAVNSWFRSVGYHDRIQVSGKKVIDAALNITDHDIEEAVLEGAMTLEDVQKKLKVGVASPEAIPEIEGLIRFYSDKYYGESAI</sequence>
<dbReference type="CDD" id="cd06664">
    <property type="entry name" value="IscU_like"/>
    <property type="match status" value="1"/>
</dbReference>
<dbReference type="Gene3D" id="3.90.1010.10">
    <property type="match status" value="1"/>
</dbReference>
<dbReference type="InterPro" id="IPR002871">
    <property type="entry name" value="NIF_FeS_clus_asmbl_NifU_N"/>
</dbReference>
<dbReference type="PANTHER" id="PTHR10093">
    <property type="entry name" value="IRON-SULFUR CLUSTER ASSEMBLY ENZYME NIFU HOMOLOG"/>
    <property type="match status" value="1"/>
</dbReference>
<dbReference type="GO" id="GO:0051536">
    <property type="term" value="F:iron-sulfur cluster binding"/>
    <property type="evidence" value="ECO:0007669"/>
    <property type="project" value="InterPro"/>
</dbReference>
<evidence type="ECO:0000313" key="3">
    <source>
        <dbReference type="Proteomes" id="UP000229362"/>
    </source>
</evidence>
<dbReference type="SUPFAM" id="SSF82649">
    <property type="entry name" value="SufE/NifU"/>
    <property type="match status" value="1"/>
</dbReference>
<feature type="domain" description="NIF system FeS cluster assembly NifU N-terminal" evidence="1">
    <location>
        <begin position="23"/>
        <end position="149"/>
    </location>
</feature>
<reference evidence="3" key="1">
    <citation type="submission" date="2017-09" db="EMBL/GenBank/DDBJ databases">
        <title>Depth-based differentiation of microbial function through sediment-hosted aquifers and enrichment of novel symbionts in the deep terrestrial subsurface.</title>
        <authorList>
            <person name="Probst A.J."/>
            <person name="Ladd B."/>
            <person name="Jarett J.K."/>
            <person name="Geller-Mcgrath D.E."/>
            <person name="Sieber C.M.K."/>
            <person name="Emerson J.B."/>
            <person name="Anantharaman K."/>
            <person name="Thomas B.C."/>
            <person name="Malmstrom R."/>
            <person name="Stieglmeier M."/>
            <person name="Klingl A."/>
            <person name="Woyke T."/>
            <person name="Ryan C.M."/>
            <person name="Banfield J.F."/>
        </authorList>
    </citation>
    <scope>NUCLEOTIDE SEQUENCE [LARGE SCALE GENOMIC DNA]</scope>
</reference>
<evidence type="ECO:0000313" key="2">
    <source>
        <dbReference type="EMBL" id="PIT86592.1"/>
    </source>
</evidence>
<gene>
    <name evidence="2" type="ORF">COU33_02265</name>
</gene>
<dbReference type="EMBL" id="PFBZ01000100">
    <property type="protein sequence ID" value="PIT86592.1"/>
    <property type="molecule type" value="Genomic_DNA"/>
</dbReference>
<accession>A0A2M6W1C9</accession>
<comment type="caution">
    <text evidence="2">The sequence shown here is derived from an EMBL/GenBank/DDBJ whole genome shotgun (WGS) entry which is preliminary data.</text>
</comment>
<dbReference type="Pfam" id="PF01592">
    <property type="entry name" value="NifU_N"/>
    <property type="match status" value="1"/>
</dbReference>
<proteinExistence type="predicted"/>
<dbReference type="GO" id="GO:0005506">
    <property type="term" value="F:iron ion binding"/>
    <property type="evidence" value="ECO:0007669"/>
    <property type="project" value="InterPro"/>
</dbReference>